<dbReference type="InterPro" id="IPR050275">
    <property type="entry name" value="PGM_Phosphatase"/>
</dbReference>
<evidence type="ECO:0008006" key="2">
    <source>
        <dbReference type="Google" id="ProtNLM"/>
    </source>
</evidence>
<organism evidence="1">
    <name type="scientific">Chrysotila carterae</name>
    <name type="common">Marine alga</name>
    <name type="synonym">Syracosphaera carterae</name>
    <dbReference type="NCBI Taxonomy" id="13221"/>
    <lineage>
        <taxon>Eukaryota</taxon>
        <taxon>Haptista</taxon>
        <taxon>Haptophyta</taxon>
        <taxon>Prymnesiophyceae</taxon>
        <taxon>Isochrysidales</taxon>
        <taxon>Isochrysidaceae</taxon>
        <taxon>Chrysotila</taxon>
    </lineage>
</organism>
<dbReference type="GO" id="GO:0016791">
    <property type="term" value="F:phosphatase activity"/>
    <property type="evidence" value="ECO:0007669"/>
    <property type="project" value="TreeGrafter"/>
</dbReference>
<dbReference type="SUPFAM" id="SSF53254">
    <property type="entry name" value="Phosphoglycerate mutase-like"/>
    <property type="match status" value="1"/>
</dbReference>
<dbReference type="InterPro" id="IPR029033">
    <property type="entry name" value="His_PPase_superfam"/>
</dbReference>
<sequence length="308" mass="33982">MLRAAGLEKAGQEAPRRATNKLRERLGQMLDRGQEAYHRIRAVLAKTDHPVSKQGFTQARQLHARLASAMEQVSSARNSSESGKELSESEVLIALLLSTQTVWSSPATRAVQTAQVALQPLCCDSALRIELKSNARERRELTNQITSIGNAYGEQIRQRCLEKLLELNVDDEVLLSRVEGTDLLTSEVEAAWWSDKPESDKDYQARIHELLMQIRYAQHDSLVLVTHDDVFNELFSHNLNATAKAKNSSLADELATGSVPHCAVVWCCCDFRRGDGAFITDFARLDDSLPAATLHADADVLSSVGSGS</sequence>
<dbReference type="AlphaFoldDB" id="A0A7S4F2N0"/>
<name>A0A7S4F2N0_CHRCT</name>
<proteinExistence type="predicted"/>
<gene>
    <name evidence="1" type="ORF">PCAR00345_LOCUS22158</name>
</gene>
<protein>
    <recommendedName>
        <fullName evidence="2">Histidine phosphatase family protein</fullName>
    </recommendedName>
</protein>
<dbReference type="EMBL" id="HBIZ01034784">
    <property type="protein sequence ID" value="CAE0769546.1"/>
    <property type="molecule type" value="Transcribed_RNA"/>
</dbReference>
<dbReference type="PANTHER" id="PTHR48100:SF1">
    <property type="entry name" value="HISTIDINE PHOSPHATASE FAMILY PROTEIN-RELATED"/>
    <property type="match status" value="1"/>
</dbReference>
<accession>A0A7S4F2N0</accession>
<reference evidence="1" key="1">
    <citation type="submission" date="2021-01" db="EMBL/GenBank/DDBJ databases">
        <authorList>
            <person name="Corre E."/>
            <person name="Pelletier E."/>
            <person name="Niang G."/>
            <person name="Scheremetjew M."/>
            <person name="Finn R."/>
            <person name="Kale V."/>
            <person name="Holt S."/>
            <person name="Cochrane G."/>
            <person name="Meng A."/>
            <person name="Brown T."/>
            <person name="Cohen L."/>
        </authorList>
    </citation>
    <scope>NUCLEOTIDE SEQUENCE</scope>
    <source>
        <strain evidence="1">CCMP645</strain>
    </source>
</reference>
<dbReference type="PANTHER" id="PTHR48100">
    <property type="entry name" value="BROAD-SPECIFICITY PHOSPHATASE YOR283W-RELATED"/>
    <property type="match status" value="1"/>
</dbReference>
<dbReference type="GO" id="GO:0005737">
    <property type="term" value="C:cytoplasm"/>
    <property type="evidence" value="ECO:0007669"/>
    <property type="project" value="TreeGrafter"/>
</dbReference>
<dbReference type="Gene3D" id="3.40.50.1240">
    <property type="entry name" value="Phosphoglycerate mutase-like"/>
    <property type="match status" value="1"/>
</dbReference>
<evidence type="ECO:0000313" key="1">
    <source>
        <dbReference type="EMBL" id="CAE0769546.1"/>
    </source>
</evidence>